<dbReference type="FunFam" id="3.40.50.2000:FF:000100">
    <property type="entry name" value="Glycosyltransferase family 1 protein"/>
    <property type="match status" value="1"/>
</dbReference>
<feature type="domain" description="Glycosyltransferase family 28 N-terminal" evidence="3">
    <location>
        <begin position="264"/>
        <end position="422"/>
    </location>
</feature>
<accession>A0A517KYF6</accession>
<feature type="compositionally biased region" description="Basic and acidic residues" evidence="2">
    <location>
        <begin position="1177"/>
        <end position="1188"/>
    </location>
</feature>
<feature type="compositionally biased region" description="Basic and acidic residues" evidence="2">
    <location>
        <begin position="149"/>
        <end position="165"/>
    </location>
</feature>
<dbReference type="GO" id="GO:0005975">
    <property type="term" value="P:carbohydrate metabolic process"/>
    <property type="evidence" value="ECO:0007669"/>
    <property type="project" value="InterPro"/>
</dbReference>
<dbReference type="InterPro" id="IPR002213">
    <property type="entry name" value="UDP_glucos_trans"/>
</dbReference>
<feature type="region of interest" description="Disordered" evidence="2">
    <location>
        <begin position="1"/>
        <end position="197"/>
    </location>
</feature>
<feature type="region of interest" description="Disordered" evidence="2">
    <location>
        <begin position="799"/>
        <end position="862"/>
    </location>
</feature>
<dbReference type="STRING" id="50376.A0A517KYF6"/>
<evidence type="ECO:0000259" key="4">
    <source>
        <dbReference type="Pfam" id="PF06722"/>
    </source>
</evidence>
<feature type="domain" description="Erythromycin biosynthesis protein CIII-like C-terminal" evidence="4">
    <location>
        <begin position="585"/>
        <end position="688"/>
    </location>
</feature>
<dbReference type="OrthoDB" id="5835829at2759"/>
<dbReference type="InterPro" id="IPR050426">
    <property type="entry name" value="Glycosyltransferase_28"/>
</dbReference>
<feature type="compositionally biased region" description="Basic and acidic residues" evidence="2">
    <location>
        <begin position="816"/>
        <end position="826"/>
    </location>
</feature>
<keyword evidence="1" id="KW-0808">Transferase</keyword>
<dbReference type="AlphaFoldDB" id="A0A517KYF6"/>
<evidence type="ECO:0000313" key="6">
    <source>
        <dbReference type="Proteomes" id="UP000316270"/>
    </source>
</evidence>
<evidence type="ECO:0000256" key="1">
    <source>
        <dbReference type="ARBA" id="ARBA00022679"/>
    </source>
</evidence>
<dbReference type="Pfam" id="PF03033">
    <property type="entry name" value="Glyco_transf_28"/>
    <property type="match status" value="1"/>
</dbReference>
<feature type="compositionally biased region" description="Polar residues" evidence="2">
    <location>
        <begin position="1160"/>
        <end position="1171"/>
    </location>
</feature>
<evidence type="ECO:0000313" key="5">
    <source>
        <dbReference type="EMBL" id="QDS68412.1"/>
    </source>
</evidence>
<evidence type="ECO:0000259" key="3">
    <source>
        <dbReference type="Pfam" id="PF03033"/>
    </source>
</evidence>
<evidence type="ECO:0000256" key="2">
    <source>
        <dbReference type="SAM" id="MobiDB-lite"/>
    </source>
</evidence>
<dbReference type="CDD" id="cd03784">
    <property type="entry name" value="GT1_Gtf-like"/>
    <property type="match status" value="1"/>
</dbReference>
<dbReference type="PANTHER" id="PTHR48050:SF5">
    <property type="entry name" value="UDP-GLUCOSE,STEROL TRANSFERASE"/>
    <property type="match status" value="1"/>
</dbReference>
<gene>
    <name evidence="5" type="ORF">FKW77_010779</name>
</gene>
<dbReference type="GO" id="GO:0016906">
    <property type="term" value="F:sterol 3-beta-glucosyltransferase activity"/>
    <property type="evidence" value="ECO:0007669"/>
    <property type="project" value="UniProtKB-ARBA"/>
</dbReference>
<dbReference type="InterPro" id="IPR004276">
    <property type="entry name" value="GlycoTrans_28_N"/>
</dbReference>
<dbReference type="InterPro" id="IPR010610">
    <property type="entry name" value="EryCIII-like_C"/>
</dbReference>
<dbReference type="Gene3D" id="3.40.50.2000">
    <property type="entry name" value="Glycogen Phosphorylase B"/>
    <property type="match status" value="2"/>
</dbReference>
<feature type="region of interest" description="Disordered" evidence="2">
    <location>
        <begin position="1126"/>
        <end position="1195"/>
    </location>
</feature>
<feature type="compositionally biased region" description="Basic and acidic residues" evidence="2">
    <location>
        <begin position="1131"/>
        <end position="1150"/>
    </location>
</feature>
<dbReference type="Pfam" id="PF06722">
    <property type="entry name" value="EryCIII-like_C"/>
    <property type="match status" value="1"/>
</dbReference>
<name>A0A517KYF6_9PEZI</name>
<dbReference type="EMBL" id="CP042185">
    <property type="protein sequence ID" value="QDS68412.1"/>
    <property type="molecule type" value="Genomic_DNA"/>
</dbReference>
<dbReference type="Proteomes" id="UP000316270">
    <property type="component" value="Chromosome 1"/>
</dbReference>
<dbReference type="PANTHER" id="PTHR48050">
    <property type="entry name" value="STEROL 3-BETA-GLUCOSYLTRANSFERASE"/>
    <property type="match status" value="1"/>
</dbReference>
<dbReference type="SUPFAM" id="SSF53756">
    <property type="entry name" value="UDP-Glycosyltransferase/glycogen phosphorylase"/>
    <property type="match status" value="1"/>
</dbReference>
<keyword evidence="6" id="KW-1185">Reference proteome</keyword>
<protein>
    <submittedName>
        <fullName evidence="5">Uncharacterized protein</fullName>
    </submittedName>
</protein>
<feature type="compositionally biased region" description="Basic residues" evidence="2">
    <location>
        <begin position="799"/>
        <end position="815"/>
    </location>
</feature>
<reference evidence="5 6" key="1">
    <citation type="submission" date="2019-07" db="EMBL/GenBank/DDBJ databases">
        <title>Finished genome of Venturia effusa.</title>
        <authorList>
            <person name="Young C.A."/>
            <person name="Cox M.P."/>
            <person name="Ganley A.R.D."/>
            <person name="David W.J."/>
        </authorList>
    </citation>
    <scope>NUCLEOTIDE SEQUENCE [LARGE SCALE GENOMIC DNA]</scope>
    <source>
        <strain evidence="6">albino</strain>
    </source>
</reference>
<sequence>MNELEVNANPLRLSASPRHDPLHADLPYPLHHATTESPPGQCERSHSTGTTTLDSTSSTAVPPSPRAPSPTHSLNHASSAPDRIPRPTLPPKAETEATKPTPKHSRPLKRGATSGRPIPSFRISSFTNGLPDNYDSDSSSSTSDDEWQSDARKRQKQEDKAAKEMTRRRRKQKRDWDGPSSKFNIRNDQFHTKGRVSKRDGRLNISVNEASNKGYLAKALGTGLRRHFDTATKADSQDALEADKASVLADDIIENEWNRPRLNIVVMVIGSRGDIQPFLKIGKVLQNDYGHRVRIATHPAFKEFVEKDSGLEFFSVGGDPSELMSFMVKNPGLIPSMDTVKAGEIGKRRSSMFEMFQGMWRACINATDDETDRENMKMLGDKHPFVADCIIANPPSFAHVHIAERLGIPLHMMFTFPYTPTTKFSHPLANIKQSNVDRSYTNFMSYPLVELMVWQGLGDLVNKFRVHSLGLEPVSTLWAPGQLYRLHVPYSYLWSPALVPKPPDWGSEIDIAGFVFLDLASSFKPPEKLATFLEAGPPPVYIGFGSIVVDDPNKFTQLIFEAVQLAGVRALVSKGWGGFGGGELEIPENIFMLENTPHDWLFPKVAAAVHHGGAGTTAIGLKCAVPTMIVPFFGDQPFWGEMVSKAQAGAFECIPYKKLTAEKLAEGIKQCLTDEAKANVTKIAESIANEGDGAANAVRSFHRHLPLMGDRTMRCSILANRVAVWELKGTNLRLSALAADILLEQKKLRMSDLRLARHMDWNDFNGAGEPLTGFGGAVIGTIGDAGKGMASIPINMMKSVKHRKHHEEKKKKWAKRQSEDIDRTQTEEDPANPSDTEVRATPTEPGHLQRQETDLSALSADPSETLRTELAKDAERGFAQTGGAIAKAPMDLSLAIAQGFHNAPRLYGDETVRRPVRITGIHSGLVASRNEFFYGIYDGFTGVVTQPYHGAKERGLLGFVDGVGMGFGGLILKNIAAILGPFAYTAKGLHKEMIKHRQPTAFIRKARMIQGGKELQALKAAPGSKEAKNSSLKPGEVSVYAPRKGETLKNVEEKVDDGWKVVLEVLEAADRLSQEGTLKLKGKMHLHKERTKWREAGALDSVTMAERALQAHKDGKDVRHVLKRHKQAAKKTVETRATEEKGPGKMDHANEVGADLQPDYDTSTKAVTTDENGVAMDRGEDNVDEKTGRPKHHRGTTAIADFAKTQQVAAI</sequence>
<feature type="compositionally biased region" description="Low complexity" evidence="2">
    <location>
        <begin position="132"/>
        <end position="142"/>
    </location>
</feature>
<proteinExistence type="predicted"/>
<organism evidence="5 6">
    <name type="scientific">Venturia effusa</name>
    <dbReference type="NCBI Taxonomy" id="50376"/>
    <lineage>
        <taxon>Eukaryota</taxon>
        <taxon>Fungi</taxon>
        <taxon>Dikarya</taxon>
        <taxon>Ascomycota</taxon>
        <taxon>Pezizomycotina</taxon>
        <taxon>Dothideomycetes</taxon>
        <taxon>Pleosporomycetidae</taxon>
        <taxon>Venturiales</taxon>
        <taxon>Venturiaceae</taxon>
        <taxon>Venturia</taxon>
    </lineage>
</organism>
<dbReference type="FunFam" id="3.40.50.2000:FF:000009">
    <property type="entry name" value="Sterol 3-beta-glucosyltransferase UGT80A2"/>
    <property type="match status" value="1"/>
</dbReference>
<feature type="compositionally biased region" description="Low complexity" evidence="2">
    <location>
        <begin position="47"/>
        <end position="59"/>
    </location>
</feature>